<comment type="caution">
    <text evidence="1">The sequence shown here is derived from an EMBL/GenBank/DDBJ whole genome shotgun (WGS) entry which is preliminary data.</text>
</comment>
<dbReference type="AlphaFoldDB" id="A0A815KI80"/>
<organism evidence="1 3">
    <name type="scientific">Didymodactylos carnosus</name>
    <dbReference type="NCBI Taxonomy" id="1234261"/>
    <lineage>
        <taxon>Eukaryota</taxon>
        <taxon>Metazoa</taxon>
        <taxon>Spiralia</taxon>
        <taxon>Gnathifera</taxon>
        <taxon>Rotifera</taxon>
        <taxon>Eurotatoria</taxon>
        <taxon>Bdelloidea</taxon>
        <taxon>Philodinida</taxon>
        <taxon>Philodinidae</taxon>
        <taxon>Didymodactylos</taxon>
    </lineage>
</organism>
<proteinExistence type="predicted"/>
<evidence type="ECO:0008006" key="4">
    <source>
        <dbReference type="Google" id="ProtNLM"/>
    </source>
</evidence>
<dbReference type="EMBL" id="CAJNOQ010017011">
    <property type="protein sequence ID" value="CAF1391450.1"/>
    <property type="molecule type" value="Genomic_DNA"/>
</dbReference>
<sequence length="290" mass="33658">MDQVWEFCAAKKWKGETPGMCCSNGKVLLLELREPPDVLTNYMSNNDADSIYVKKNLRLLNNSLQMTSFGTIRSISVQQGFSPTFKIQGQVYHRAGSLLPLEGEDAKFLQTYFMGDEQSEVDKRLVNNPGVRRDILPKIQQMLHLENKYVRDFKNALDHMPQDDMQIMLRADRTSAGEHERRFNAPVLNKVAIVIEGNEFELRDIMLHKRNNQLQRISETHKSYDALQYPIIFSRGEDGYYISIKQVDPTTKQEQRKTVSAKDFYAYRIMVTDKDNHFLNCRQLFSSIFG</sequence>
<dbReference type="OrthoDB" id="10051381at2759"/>
<name>A0A815KI80_9BILA</name>
<evidence type="ECO:0000313" key="1">
    <source>
        <dbReference type="EMBL" id="CAF1391450.1"/>
    </source>
</evidence>
<dbReference type="EMBL" id="CAJOBC010082421">
    <property type="protein sequence ID" value="CAF4286018.1"/>
    <property type="molecule type" value="Genomic_DNA"/>
</dbReference>
<keyword evidence="3" id="KW-1185">Reference proteome</keyword>
<protein>
    <recommendedName>
        <fullName evidence="4">Helitron helicase-like domain-containing protein</fullName>
    </recommendedName>
</protein>
<gene>
    <name evidence="1" type="ORF">GPM918_LOCUS32815</name>
    <name evidence="2" type="ORF">SRO942_LOCUS33490</name>
</gene>
<dbReference type="PANTHER" id="PTHR45786">
    <property type="entry name" value="DNA BINDING PROTEIN-LIKE"/>
    <property type="match status" value="1"/>
</dbReference>
<dbReference type="Proteomes" id="UP000663829">
    <property type="component" value="Unassembled WGS sequence"/>
</dbReference>
<evidence type="ECO:0000313" key="3">
    <source>
        <dbReference type="Proteomes" id="UP000663829"/>
    </source>
</evidence>
<accession>A0A815KI80</accession>
<dbReference type="Proteomes" id="UP000681722">
    <property type="component" value="Unassembled WGS sequence"/>
</dbReference>
<dbReference type="PANTHER" id="PTHR45786:SF74">
    <property type="entry name" value="ATP-DEPENDENT DNA HELICASE"/>
    <property type="match status" value="1"/>
</dbReference>
<evidence type="ECO:0000313" key="2">
    <source>
        <dbReference type="EMBL" id="CAF4286018.1"/>
    </source>
</evidence>
<reference evidence="1" key="1">
    <citation type="submission" date="2021-02" db="EMBL/GenBank/DDBJ databases">
        <authorList>
            <person name="Nowell W R."/>
        </authorList>
    </citation>
    <scope>NUCLEOTIDE SEQUENCE</scope>
</reference>